<keyword evidence="2 4" id="KW-0238">DNA-binding</keyword>
<evidence type="ECO:0000313" key="6">
    <source>
        <dbReference type="EMBL" id="MDI4648900.1"/>
    </source>
</evidence>
<keyword evidence="1" id="KW-0805">Transcription regulation</keyword>
<accession>A0ABT6TPY6</accession>
<dbReference type="InterPro" id="IPR023772">
    <property type="entry name" value="DNA-bd_HTH_TetR-type_CS"/>
</dbReference>
<dbReference type="RefSeq" id="WP_282911575.1">
    <property type="nucleotide sequence ID" value="NZ_JAGRPV010000001.1"/>
</dbReference>
<dbReference type="PANTHER" id="PTHR30055:SF234">
    <property type="entry name" value="HTH-TYPE TRANSCRIPTIONAL REGULATOR BETI"/>
    <property type="match status" value="1"/>
</dbReference>
<proteinExistence type="predicted"/>
<protein>
    <submittedName>
        <fullName evidence="6">TetR/AcrR family transcriptional regulator</fullName>
    </submittedName>
</protein>
<dbReference type="EMBL" id="JAGRPV010000001">
    <property type="protein sequence ID" value="MDI4648900.1"/>
    <property type="molecule type" value="Genomic_DNA"/>
</dbReference>
<dbReference type="Gene3D" id="1.10.357.10">
    <property type="entry name" value="Tetracycline Repressor, domain 2"/>
    <property type="match status" value="1"/>
</dbReference>
<sequence>MTPRDDTSSATRKEQILDAAAELFAFQGFYKTTTALVAKAVGVTQPYVFHFFKTKEELFLAVLDRGYRRLVQAFSVVESPSEELVHRMGGAFEELLVTHRNEILLVMQAYAIPEPAIRDEVKSKFAEIHEMVSGRFAQAGIPNAAGEAGMFIGTGLLIALSQILELPRLLPWCEPE</sequence>
<comment type="caution">
    <text evidence="6">The sequence shown here is derived from an EMBL/GenBank/DDBJ whole genome shotgun (WGS) entry which is preliminary data.</text>
</comment>
<dbReference type="InterPro" id="IPR001647">
    <property type="entry name" value="HTH_TetR"/>
</dbReference>
<dbReference type="Proteomes" id="UP001161691">
    <property type="component" value="Unassembled WGS sequence"/>
</dbReference>
<dbReference type="PRINTS" id="PR00455">
    <property type="entry name" value="HTHTETR"/>
</dbReference>
<feature type="domain" description="HTH tetR-type" evidence="5">
    <location>
        <begin position="10"/>
        <end position="70"/>
    </location>
</feature>
<evidence type="ECO:0000256" key="2">
    <source>
        <dbReference type="ARBA" id="ARBA00023125"/>
    </source>
</evidence>
<evidence type="ECO:0000256" key="3">
    <source>
        <dbReference type="ARBA" id="ARBA00023163"/>
    </source>
</evidence>
<dbReference type="PROSITE" id="PS01081">
    <property type="entry name" value="HTH_TETR_1"/>
    <property type="match status" value="1"/>
</dbReference>
<evidence type="ECO:0000256" key="4">
    <source>
        <dbReference type="PROSITE-ProRule" id="PRU00335"/>
    </source>
</evidence>
<keyword evidence="3" id="KW-0804">Transcription</keyword>
<evidence type="ECO:0000313" key="7">
    <source>
        <dbReference type="Proteomes" id="UP001161691"/>
    </source>
</evidence>
<reference evidence="6" key="1">
    <citation type="submission" date="2023-04" db="EMBL/GenBank/DDBJ databases">
        <title>Comparative genomic analysis of Cohnella hashimotonis sp. nov., isolated from the International Space Station.</title>
        <authorList>
            <person name="Venkateswaran K."/>
            <person name="Simpson A."/>
        </authorList>
    </citation>
    <scope>NUCLEOTIDE SEQUENCE</scope>
    <source>
        <strain evidence="6">F6_2S_P_1</strain>
    </source>
</reference>
<dbReference type="InterPro" id="IPR009057">
    <property type="entry name" value="Homeodomain-like_sf"/>
</dbReference>
<dbReference type="PROSITE" id="PS50977">
    <property type="entry name" value="HTH_TETR_2"/>
    <property type="match status" value="1"/>
</dbReference>
<evidence type="ECO:0000256" key="1">
    <source>
        <dbReference type="ARBA" id="ARBA00023015"/>
    </source>
</evidence>
<gene>
    <name evidence="6" type="ORF">KB449_28445</name>
</gene>
<dbReference type="Pfam" id="PF00440">
    <property type="entry name" value="TetR_N"/>
    <property type="match status" value="1"/>
</dbReference>
<keyword evidence="7" id="KW-1185">Reference proteome</keyword>
<dbReference type="InterPro" id="IPR050109">
    <property type="entry name" value="HTH-type_TetR-like_transc_reg"/>
</dbReference>
<feature type="DNA-binding region" description="H-T-H motif" evidence="4">
    <location>
        <begin position="33"/>
        <end position="52"/>
    </location>
</feature>
<name>A0ABT6TPY6_9BACL</name>
<dbReference type="SUPFAM" id="SSF46689">
    <property type="entry name" value="Homeodomain-like"/>
    <property type="match status" value="1"/>
</dbReference>
<organism evidence="6 7">
    <name type="scientific">Cohnella hashimotonis</name>
    <dbReference type="NCBI Taxonomy" id="2826895"/>
    <lineage>
        <taxon>Bacteria</taxon>
        <taxon>Bacillati</taxon>
        <taxon>Bacillota</taxon>
        <taxon>Bacilli</taxon>
        <taxon>Bacillales</taxon>
        <taxon>Paenibacillaceae</taxon>
        <taxon>Cohnella</taxon>
    </lineage>
</organism>
<evidence type="ECO:0000259" key="5">
    <source>
        <dbReference type="PROSITE" id="PS50977"/>
    </source>
</evidence>
<dbReference type="PANTHER" id="PTHR30055">
    <property type="entry name" value="HTH-TYPE TRANSCRIPTIONAL REGULATOR RUTR"/>
    <property type="match status" value="1"/>
</dbReference>